<dbReference type="InterPro" id="IPR021903">
    <property type="entry name" value="DUF3515"/>
</dbReference>
<dbReference type="Pfam" id="PF12028">
    <property type="entry name" value="DUF3515"/>
    <property type="match status" value="1"/>
</dbReference>
<comment type="caution">
    <text evidence="2">The sequence shown here is derived from an EMBL/GenBank/DDBJ whole genome shotgun (WGS) entry which is preliminary data.</text>
</comment>
<dbReference type="RefSeq" id="WP_301130349.1">
    <property type="nucleotide sequence ID" value="NZ_JAUHPV010000012.1"/>
</dbReference>
<proteinExistence type="predicted"/>
<name>A0ABT8G526_9MICO</name>
<gene>
    <name evidence="2" type="ORF">QQX04_14265</name>
</gene>
<evidence type="ECO:0000256" key="1">
    <source>
        <dbReference type="SAM" id="SignalP"/>
    </source>
</evidence>
<organism evidence="2 3">
    <name type="scientific">Demequina zhanjiangensis</name>
    <dbReference type="NCBI Taxonomy" id="3051659"/>
    <lineage>
        <taxon>Bacteria</taxon>
        <taxon>Bacillati</taxon>
        <taxon>Actinomycetota</taxon>
        <taxon>Actinomycetes</taxon>
        <taxon>Micrococcales</taxon>
        <taxon>Demequinaceae</taxon>
        <taxon>Demequina</taxon>
    </lineage>
</organism>
<accession>A0ABT8G526</accession>
<dbReference type="PROSITE" id="PS51257">
    <property type="entry name" value="PROKAR_LIPOPROTEIN"/>
    <property type="match status" value="1"/>
</dbReference>
<feature type="signal peptide" evidence="1">
    <location>
        <begin position="1"/>
        <end position="19"/>
    </location>
</feature>
<dbReference type="Proteomes" id="UP001172738">
    <property type="component" value="Unassembled WGS sequence"/>
</dbReference>
<protein>
    <submittedName>
        <fullName evidence="2">DUF3515 family protein</fullName>
    </submittedName>
</protein>
<sequence>MPRTPLLLGLAALIAPALAGCASPYAVDPAPYAGDPDCARVMLAAPDELGGLEKRTTTSQATAAWGGDEAVIVARCGVEPPGPTTDECLAVESTAGSQDWILTETDDAWVATAFGRSPALEVTVPKIRADEAIGDLLAQLSGPASLAPANGLECL</sequence>
<evidence type="ECO:0000313" key="3">
    <source>
        <dbReference type="Proteomes" id="UP001172738"/>
    </source>
</evidence>
<reference evidence="2" key="1">
    <citation type="submission" date="2023-06" db="EMBL/GenBank/DDBJ databases">
        <title>SYSU T00b26.</title>
        <authorList>
            <person name="Gao L."/>
            <person name="Fang B.-Z."/>
            <person name="Li W.-J."/>
        </authorList>
    </citation>
    <scope>NUCLEOTIDE SEQUENCE</scope>
    <source>
        <strain evidence="2">SYSU T00b26</strain>
    </source>
</reference>
<keyword evidence="1" id="KW-0732">Signal</keyword>
<keyword evidence="3" id="KW-1185">Reference proteome</keyword>
<feature type="chain" id="PRO_5045055030" evidence="1">
    <location>
        <begin position="20"/>
        <end position="155"/>
    </location>
</feature>
<evidence type="ECO:0000313" key="2">
    <source>
        <dbReference type="EMBL" id="MDN4474162.1"/>
    </source>
</evidence>
<dbReference type="EMBL" id="JAUHPV010000012">
    <property type="protein sequence ID" value="MDN4474162.1"/>
    <property type="molecule type" value="Genomic_DNA"/>
</dbReference>